<keyword evidence="3" id="KW-1185">Reference proteome</keyword>
<feature type="repeat" description="ANK" evidence="1">
    <location>
        <begin position="61"/>
        <end position="99"/>
    </location>
</feature>
<dbReference type="Gene3D" id="1.25.40.20">
    <property type="entry name" value="Ankyrin repeat-containing domain"/>
    <property type="match status" value="1"/>
</dbReference>
<proteinExistence type="predicted"/>
<dbReference type="InterPro" id="IPR002110">
    <property type="entry name" value="Ankyrin_rpt"/>
</dbReference>
<protein>
    <submittedName>
        <fullName evidence="2">Uncharacterized protein</fullName>
    </submittedName>
</protein>
<dbReference type="AlphaFoldDB" id="A0A8H5GK85"/>
<evidence type="ECO:0000313" key="2">
    <source>
        <dbReference type="EMBL" id="KAF5366270.1"/>
    </source>
</evidence>
<keyword evidence="1" id="KW-0040">ANK repeat</keyword>
<evidence type="ECO:0000256" key="1">
    <source>
        <dbReference type="PROSITE-ProRule" id="PRU00023"/>
    </source>
</evidence>
<accession>A0A8H5GK85</accession>
<dbReference type="SUPFAM" id="SSF48403">
    <property type="entry name" value="Ankyrin repeat"/>
    <property type="match status" value="1"/>
</dbReference>
<gene>
    <name evidence="2" type="ORF">D9758_005801</name>
</gene>
<evidence type="ECO:0000313" key="3">
    <source>
        <dbReference type="Proteomes" id="UP000559256"/>
    </source>
</evidence>
<dbReference type="InterPro" id="IPR036770">
    <property type="entry name" value="Ankyrin_rpt-contain_sf"/>
</dbReference>
<dbReference type="EMBL" id="JAACJM010000024">
    <property type="protein sequence ID" value="KAF5366270.1"/>
    <property type="molecule type" value="Genomic_DNA"/>
</dbReference>
<name>A0A8H5GK85_9AGAR</name>
<comment type="caution">
    <text evidence="2">The sequence shown here is derived from an EMBL/GenBank/DDBJ whole genome shotgun (WGS) entry which is preliminary data.</text>
</comment>
<dbReference type="OrthoDB" id="194358at2759"/>
<sequence>MANGRIDLKGHESGFNTGYLSLVALGAQRMTSMPGGPLIQHLETFKFLLSQGASVDSQDIVGHTALQHLCQMGTENKQLCLQLMRLLTQNGANVNHQNRYGDMERLRSSFV</sequence>
<reference evidence="2 3" key="1">
    <citation type="journal article" date="2020" name="ISME J.">
        <title>Uncovering the hidden diversity of litter-decomposition mechanisms in mushroom-forming fungi.</title>
        <authorList>
            <person name="Floudas D."/>
            <person name="Bentzer J."/>
            <person name="Ahren D."/>
            <person name="Johansson T."/>
            <person name="Persson P."/>
            <person name="Tunlid A."/>
        </authorList>
    </citation>
    <scope>NUCLEOTIDE SEQUENCE [LARGE SCALE GENOMIC DNA]</scope>
    <source>
        <strain evidence="2 3">CBS 291.85</strain>
    </source>
</reference>
<organism evidence="2 3">
    <name type="scientific">Tetrapyrgos nigripes</name>
    <dbReference type="NCBI Taxonomy" id="182062"/>
    <lineage>
        <taxon>Eukaryota</taxon>
        <taxon>Fungi</taxon>
        <taxon>Dikarya</taxon>
        <taxon>Basidiomycota</taxon>
        <taxon>Agaricomycotina</taxon>
        <taxon>Agaricomycetes</taxon>
        <taxon>Agaricomycetidae</taxon>
        <taxon>Agaricales</taxon>
        <taxon>Marasmiineae</taxon>
        <taxon>Marasmiaceae</taxon>
        <taxon>Tetrapyrgos</taxon>
    </lineage>
</organism>
<dbReference type="PROSITE" id="PS50088">
    <property type="entry name" value="ANK_REPEAT"/>
    <property type="match status" value="1"/>
</dbReference>
<dbReference type="Proteomes" id="UP000559256">
    <property type="component" value="Unassembled WGS sequence"/>
</dbReference>